<dbReference type="EC" id="2.7.7.-" evidence="9"/>
<dbReference type="InterPro" id="IPR002755">
    <property type="entry name" value="DNA_primase_S"/>
</dbReference>
<dbReference type="SUPFAM" id="SSF56747">
    <property type="entry name" value="Prim-pol domain"/>
    <property type="match status" value="1"/>
</dbReference>
<evidence type="ECO:0000256" key="8">
    <source>
        <dbReference type="ARBA" id="ARBA00023163"/>
    </source>
</evidence>
<dbReference type="Proteomes" id="UP000193411">
    <property type="component" value="Unassembled WGS sequence"/>
</dbReference>
<keyword evidence="5" id="KW-0548">Nucleotidyltransferase</keyword>
<keyword evidence="7" id="KW-0479">Metal-binding</keyword>
<keyword evidence="2 9" id="KW-0240">DNA-directed RNA polymerase</keyword>
<dbReference type="GO" id="GO:0003899">
    <property type="term" value="F:DNA-directed RNA polymerase activity"/>
    <property type="evidence" value="ECO:0007669"/>
    <property type="project" value="InterPro"/>
</dbReference>
<dbReference type="GO" id="GO:0006269">
    <property type="term" value="P:DNA replication, synthesis of primer"/>
    <property type="evidence" value="ECO:0007669"/>
    <property type="project" value="UniProtKB-KW"/>
</dbReference>
<keyword evidence="4 9" id="KW-0808">Transferase</keyword>
<gene>
    <name evidence="11" type="ORF">BCR44DRAFT_1495107</name>
</gene>
<keyword evidence="3 9" id="KW-0639">Primosome</keyword>
<evidence type="ECO:0000256" key="9">
    <source>
        <dbReference type="RuleBase" id="RU003514"/>
    </source>
</evidence>
<evidence type="ECO:0000256" key="4">
    <source>
        <dbReference type="ARBA" id="ARBA00022679"/>
    </source>
</evidence>
<name>A0A1Y2I5T6_9FUNG</name>
<keyword evidence="12" id="KW-1185">Reference proteome</keyword>
<proteinExistence type="inferred from homology"/>
<dbReference type="GO" id="GO:0046872">
    <property type="term" value="F:metal ion binding"/>
    <property type="evidence" value="ECO:0007669"/>
    <property type="project" value="UniProtKB-KW"/>
</dbReference>
<dbReference type="CDD" id="cd04860">
    <property type="entry name" value="AE_Prim_S"/>
    <property type="match status" value="1"/>
</dbReference>
<dbReference type="InterPro" id="IPR014052">
    <property type="entry name" value="DNA_primase_ssu_euk/arc"/>
</dbReference>
<feature type="compositionally biased region" description="Acidic residues" evidence="10">
    <location>
        <begin position="333"/>
        <end position="345"/>
    </location>
</feature>
<dbReference type="STRING" id="765915.A0A1Y2I5T6"/>
<dbReference type="GO" id="GO:0005658">
    <property type="term" value="C:alpha DNA polymerase:primase complex"/>
    <property type="evidence" value="ECO:0007669"/>
    <property type="project" value="UniProtKB-ARBA"/>
</dbReference>
<protein>
    <recommendedName>
        <fullName evidence="9">DNA primase</fullName>
        <ecNumber evidence="9">2.7.7.-</ecNumber>
    </recommendedName>
</protein>
<evidence type="ECO:0000256" key="1">
    <source>
        <dbReference type="ARBA" id="ARBA00009762"/>
    </source>
</evidence>
<evidence type="ECO:0000313" key="12">
    <source>
        <dbReference type="Proteomes" id="UP000193411"/>
    </source>
</evidence>
<feature type="region of interest" description="Disordered" evidence="10">
    <location>
        <begin position="322"/>
        <end position="348"/>
    </location>
</feature>
<dbReference type="PANTHER" id="PTHR10536">
    <property type="entry name" value="DNA PRIMASE SMALL SUBUNIT"/>
    <property type="match status" value="1"/>
</dbReference>
<organism evidence="11 12">
    <name type="scientific">Catenaria anguillulae PL171</name>
    <dbReference type="NCBI Taxonomy" id="765915"/>
    <lineage>
        <taxon>Eukaryota</taxon>
        <taxon>Fungi</taxon>
        <taxon>Fungi incertae sedis</taxon>
        <taxon>Blastocladiomycota</taxon>
        <taxon>Blastocladiomycetes</taxon>
        <taxon>Blastocladiales</taxon>
        <taxon>Catenariaceae</taxon>
        <taxon>Catenaria</taxon>
    </lineage>
</organism>
<comment type="similarity">
    <text evidence="1 9">Belongs to the eukaryotic-type primase small subunit family.</text>
</comment>
<dbReference type="EMBL" id="MCFL01000001">
    <property type="protein sequence ID" value="ORZ41664.1"/>
    <property type="molecule type" value="Genomic_DNA"/>
</dbReference>
<evidence type="ECO:0000256" key="5">
    <source>
        <dbReference type="ARBA" id="ARBA00022695"/>
    </source>
</evidence>
<keyword evidence="8" id="KW-0804">Transcription</keyword>
<dbReference type="OrthoDB" id="19606at2759"/>
<evidence type="ECO:0000256" key="7">
    <source>
        <dbReference type="ARBA" id="ARBA00022723"/>
    </source>
</evidence>
<reference evidence="11 12" key="1">
    <citation type="submission" date="2016-07" db="EMBL/GenBank/DDBJ databases">
        <title>Pervasive Adenine N6-methylation of Active Genes in Fungi.</title>
        <authorList>
            <consortium name="DOE Joint Genome Institute"/>
            <person name="Mondo S.J."/>
            <person name="Dannebaum R.O."/>
            <person name="Kuo R.C."/>
            <person name="Labutti K."/>
            <person name="Haridas S."/>
            <person name="Kuo A."/>
            <person name="Salamov A."/>
            <person name="Ahrendt S.R."/>
            <person name="Lipzen A."/>
            <person name="Sullivan W."/>
            <person name="Andreopoulos W.B."/>
            <person name="Clum A."/>
            <person name="Lindquist E."/>
            <person name="Daum C."/>
            <person name="Ramamoorthy G.K."/>
            <person name="Gryganskyi A."/>
            <person name="Culley D."/>
            <person name="Magnuson J.K."/>
            <person name="James T.Y."/>
            <person name="O'Malley M.A."/>
            <person name="Stajich J.E."/>
            <person name="Spatafora J.W."/>
            <person name="Visel A."/>
            <person name="Grigoriev I.V."/>
        </authorList>
    </citation>
    <scope>NUCLEOTIDE SEQUENCE [LARGE SCALE GENOMIC DNA]</scope>
    <source>
        <strain evidence="11 12">PL171</strain>
    </source>
</reference>
<keyword evidence="6 9" id="KW-0235">DNA replication</keyword>
<dbReference type="Pfam" id="PF01896">
    <property type="entry name" value="DNA_primase_S"/>
    <property type="match status" value="1"/>
</dbReference>
<evidence type="ECO:0000256" key="3">
    <source>
        <dbReference type="ARBA" id="ARBA00022515"/>
    </source>
</evidence>
<evidence type="ECO:0000313" key="11">
    <source>
        <dbReference type="EMBL" id="ORZ41664.1"/>
    </source>
</evidence>
<dbReference type="AlphaFoldDB" id="A0A1Y2I5T6"/>
<dbReference type="Gene3D" id="3.90.920.10">
    <property type="entry name" value="DNA primase, PRIM domain"/>
    <property type="match status" value="1"/>
</dbReference>
<evidence type="ECO:0000256" key="10">
    <source>
        <dbReference type="SAM" id="MobiDB-lite"/>
    </source>
</evidence>
<comment type="caution">
    <text evidence="11">The sequence shown here is derived from an EMBL/GenBank/DDBJ whole genome shotgun (WGS) entry which is preliminary data.</text>
</comment>
<feature type="region of interest" description="Disordered" evidence="10">
    <location>
        <begin position="366"/>
        <end position="390"/>
    </location>
</feature>
<sequence>MTVAASSASASASPMAAIDAIDAMDIDRPSDTTITTPAQPTSAAANVDVAAESMELLDTFYRRFFPFKEYARWLSYGSGPTTSSSSSSSASDSYLARREFSFTLKNDIYIRFQSFDSIDTFKTELLRLQPVKIDIGAVYNVAPKLKKSIAPAAFQPHQKELVVDIDMTDYDDLRTCCTGGAVCRKCWPLMAAAQRVLDAALRDDFGFKHILWVFSGRRGIHGWVCDEAARKLTNEARAALVKYLDVVKGQEGPGGKKVHLPAVLHPTLQRAFDTVIQPAFVKTVLVNQQILAVTAAREKVLAAVPDVAVATKIRAAWDKIERDGVPVPQDPTSSDDEYEDEEGDNQGDTCRMAKAKWHTFTSMISAEAKSSSRKSVGGGTSATSSARTTMPRDLARDLMFQYMYPRLDANVSTHINHLLKSPFCVHPKTGKVCVPIDPDTCEEFDPTSVPTVVDLVRELDESMELESDVPDWAKTSLKPYMEHFRAFVGGLEAEIRRQARLANESSLEF</sequence>
<evidence type="ECO:0000256" key="6">
    <source>
        <dbReference type="ARBA" id="ARBA00022705"/>
    </source>
</evidence>
<evidence type="ECO:0000256" key="2">
    <source>
        <dbReference type="ARBA" id="ARBA00022478"/>
    </source>
</evidence>
<accession>A0A1Y2I5T6</accession>